<dbReference type="Pfam" id="PF00440">
    <property type="entry name" value="TetR_N"/>
    <property type="match status" value="1"/>
</dbReference>
<organism evidence="6 7">
    <name type="scientific">Protaetiibacter mangrovi</name>
    <dbReference type="NCBI Taxonomy" id="2970926"/>
    <lineage>
        <taxon>Bacteria</taxon>
        <taxon>Bacillati</taxon>
        <taxon>Actinomycetota</taxon>
        <taxon>Actinomycetes</taxon>
        <taxon>Micrococcales</taxon>
        <taxon>Microbacteriaceae</taxon>
        <taxon>Protaetiibacter</taxon>
    </lineage>
</organism>
<accession>A0ABT1ZIA4</accession>
<keyword evidence="3" id="KW-0804">Transcription</keyword>
<dbReference type="InterPro" id="IPR041347">
    <property type="entry name" value="MftR_C"/>
</dbReference>
<reference evidence="6 7" key="1">
    <citation type="submission" date="2022-08" db="EMBL/GenBank/DDBJ databases">
        <authorList>
            <person name="Li F."/>
        </authorList>
    </citation>
    <scope>NUCLEOTIDE SEQUENCE [LARGE SCALE GENOMIC DNA]</scope>
    <source>
        <strain evidence="6 7">10F1B-8-1</strain>
    </source>
</reference>
<dbReference type="Gene3D" id="1.10.10.60">
    <property type="entry name" value="Homeodomain-like"/>
    <property type="match status" value="1"/>
</dbReference>
<dbReference type="PROSITE" id="PS50977">
    <property type="entry name" value="HTH_TETR_2"/>
    <property type="match status" value="1"/>
</dbReference>
<keyword evidence="7" id="KW-1185">Reference proteome</keyword>
<proteinExistence type="predicted"/>
<dbReference type="EMBL" id="JANTHX010000008">
    <property type="protein sequence ID" value="MCS0500447.1"/>
    <property type="molecule type" value="Genomic_DNA"/>
</dbReference>
<evidence type="ECO:0000256" key="1">
    <source>
        <dbReference type="ARBA" id="ARBA00023015"/>
    </source>
</evidence>
<feature type="DNA-binding region" description="H-T-H motif" evidence="4">
    <location>
        <begin position="35"/>
        <end position="54"/>
    </location>
</feature>
<dbReference type="PANTHER" id="PTHR30055:SF234">
    <property type="entry name" value="HTH-TYPE TRANSCRIPTIONAL REGULATOR BETI"/>
    <property type="match status" value="1"/>
</dbReference>
<dbReference type="PRINTS" id="PR00455">
    <property type="entry name" value="HTHTETR"/>
</dbReference>
<dbReference type="PANTHER" id="PTHR30055">
    <property type="entry name" value="HTH-TYPE TRANSCRIPTIONAL REGULATOR RUTR"/>
    <property type="match status" value="1"/>
</dbReference>
<dbReference type="InterPro" id="IPR001647">
    <property type="entry name" value="HTH_TetR"/>
</dbReference>
<dbReference type="InterPro" id="IPR009057">
    <property type="entry name" value="Homeodomain-like_sf"/>
</dbReference>
<protein>
    <submittedName>
        <fullName evidence="6">TetR/AcrR family transcriptional regulator</fullName>
    </submittedName>
</protein>
<keyword evidence="2 4" id="KW-0238">DNA-binding</keyword>
<evidence type="ECO:0000313" key="7">
    <source>
        <dbReference type="Proteomes" id="UP001205337"/>
    </source>
</evidence>
<keyword evidence="1" id="KW-0805">Transcription regulation</keyword>
<dbReference type="SUPFAM" id="SSF46689">
    <property type="entry name" value="Homeodomain-like"/>
    <property type="match status" value="1"/>
</dbReference>
<name>A0ABT1ZIA4_9MICO</name>
<feature type="domain" description="HTH tetR-type" evidence="5">
    <location>
        <begin position="12"/>
        <end position="72"/>
    </location>
</feature>
<dbReference type="Gene3D" id="1.10.357.10">
    <property type="entry name" value="Tetracycline Repressor, domain 2"/>
    <property type="match status" value="1"/>
</dbReference>
<comment type="caution">
    <text evidence="6">The sequence shown here is derived from an EMBL/GenBank/DDBJ whole genome shotgun (WGS) entry which is preliminary data.</text>
</comment>
<evidence type="ECO:0000256" key="4">
    <source>
        <dbReference type="PROSITE-ProRule" id="PRU00335"/>
    </source>
</evidence>
<dbReference type="InterPro" id="IPR050109">
    <property type="entry name" value="HTH-type_TetR-like_transc_reg"/>
</dbReference>
<sequence length="189" mass="19884">MPTEIAPTARSARTRARILETALALFAEHGYDQVTVGRIASAVGISEMTFFRHFPAKDALVVDDPYDPLMAEHVGRQPRELPLLARIAGGVRAAWGAVPQPDAAVVRTRLRIAAASPTLRGATRQATEESARAVTDALVAAGAEPVEARIAATAVFAGVTEALLVWAERDDLALGDALEGALAVLEGAR</sequence>
<evidence type="ECO:0000259" key="5">
    <source>
        <dbReference type="PROSITE" id="PS50977"/>
    </source>
</evidence>
<evidence type="ECO:0000256" key="3">
    <source>
        <dbReference type="ARBA" id="ARBA00023163"/>
    </source>
</evidence>
<dbReference type="Pfam" id="PF17754">
    <property type="entry name" value="TetR_C_14"/>
    <property type="match status" value="1"/>
</dbReference>
<dbReference type="Proteomes" id="UP001205337">
    <property type="component" value="Unassembled WGS sequence"/>
</dbReference>
<evidence type="ECO:0000256" key="2">
    <source>
        <dbReference type="ARBA" id="ARBA00023125"/>
    </source>
</evidence>
<gene>
    <name evidence="6" type="ORF">NUH29_12900</name>
</gene>
<evidence type="ECO:0000313" key="6">
    <source>
        <dbReference type="EMBL" id="MCS0500447.1"/>
    </source>
</evidence>
<dbReference type="RefSeq" id="WP_258799613.1">
    <property type="nucleotide sequence ID" value="NZ_JANTHX010000008.1"/>
</dbReference>